<dbReference type="PANTHER" id="PTHR24220">
    <property type="entry name" value="IMPORT ATP-BINDING PROTEIN"/>
    <property type="match status" value="1"/>
</dbReference>
<dbReference type="RefSeq" id="WP_183728691.1">
    <property type="nucleotide sequence ID" value="NZ_JACHID010000001.1"/>
</dbReference>
<dbReference type="FunFam" id="3.40.50.300:FF:000056">
    <property type="entry name" value="Cell division ATP-binding protein FtsE"/>
    <property type="match status" value="1"/>
</dbReference>
<dbReference type="InterPro" id="IPR003593">
    <property type="entry name" value="AAA+_ATPase"/>
</dbReference>
<accession>A0A7W7Y2R7</accession>
<dbReference type="SMART" id="SM00382">
    <property type="entry name" value="AAA"/>
    <property type="match status" value="1"/>
</dbReference>
<gene>
    <name evidence="7" type="ORF">HNR37_000262</name>
</gene>
<dbReference type="InterPro" id="IPR015854">
    <property type="entry name" value="ABC_transpr_LolD-like"/>
</dbReference>
<dbReference type="GO" id="GO:0016887">
    <property type="term" value="F:ATP hydrolysis activity"/>
    <property type="evidence" value="ECO:0007669"/>
    <property type="project" value="InterPro"/>
</dbReference>
<name>A0A7W7Y2R7_9BACT</name>
<dbReference type="EMBL" id="JACHID010000001">
    <property type="protein sequence ID" value="MBB5020959.1"/>
    <property type="molecule type" value="Genomic_DNA"/>
</dbReference>
<evidence type="ECO:0000256" key="3">
    <source>
        <dbReference type="ARBA" id="ARBA00020019"/>
    </source>
</evidence>
<evidence type="ECO:0000259" key="6">
    <source>
        <dbReference type="PROSITE" id="PS50893"/>
    </source>
</evidence>
<dbReference type="Gene3D" id="3.40.50.300">
    <property type="entry name" value="P-loop containing nucleotide triphosphate hydrolases"/>
    <property type="match status" value="1"/>
</dbReference>
<evidence type="ECO:0000313" key="7">
    <source>
        <dbReference type="EMBL" id="MBB5020959.1"/>
    </source>
</evidence>
<evidence type="ECO:0000256" key="2">
    <source>
        <dbReference type="ARBA" id="ARBA00005417"/>
    </source>
</evidence>
<dbReference type="AlphaFoldDB" id="A0A7W7Y2R7"/>
<dbReference type="InterPro" id="IPR017871">
    <property type="entry name" value="ABC_transporter-like_CS"/>
</dbReference>
<protein>
    <recommendedName>
        <fullName evidence="3">Cell division ATP-binding protein FtsE</fullName>
    </recommendedName>
</protein>
<dbReference type="PROSITE" id="PS50893">
    <property type="entry name" value="ABC_TRANSPORTER_2"/>
    <property type="match status" value="1"/>
</dbReference>
<dbReference type="InterPro" id="IPR003439">
    <property type="entry name" value="ABC_transporter-like_ATP-bd"/>
</dbReference>
<keyword evidence="8" id="KW-1185">Reference proteome</keyword>
<reference evidence="7 8" key="1">
    <citation type="submission" date="2020-08" db="EMBL/GenBank/DDBJ databases">
        <title>Genomic Encyclopedia of Type Strains, Phase IV (KMG-IV): sequencing the most valuable type-strain genomes for metagenomic binning, comparative biology and taxonomic classification.</title>
        <authorList>
            <person name="Goeker M."/>
        </authorList>
    </citation>
    <scope>NUCLEOTIDE SEQUENCE [LARGE SCALE GENOMIC DNA]</scope>
    <source>
        <strain evidence="7 8">DSM 22071</strain>
    </source>
</reference>
<dbReference type="Pfam" id="PF00005">
    <property type="entry name" value="ABC_tran"/>
    <property type="match status" value="1"/>
</dbReference>
<dbReference type="InterPro" id="IPR027417">
    <property type="entry name" value="P-loop_NTPase"/>
</dbReference>
<dbReference type="Proteomes" id="UP000528322">
    <property type="component" value="Unassembled WGS sequence"/>
</dbReference>
<feature type="domain" description="ABC transporter" evidence="6">
    <location>
        <begin position="2"/>
        <end position="221"/>
    </location>
</feature>
<comment type="function">
    <text evidence="1">Part of the ABC transporter FtsEX involved in cellular division. Important for assembly or stability of the septal ring.</text>
</comment>
<comment type="similarity">
    <text evidence="2">Belongs to the ABC transporter superfamily.</text>
</comment>
<dbReference type="GO" id="GO:0005524">
    <property type="term" value="F:ATP binding"/>
    <property type="evidence" value="ECO:0007669"/>
    <property type="project" value="UniProtKB-KW"/>
</dbReference>
<keyword evidence="7" id="KW-0131">Cell cycle</keyword>
<evidence type="ECO:0000256" key="5">
    <source>
        <dbReference type="ARBA" id="ARBA00022840"/>
    </source>
</evidence>
<comment type="caution">
    <text evidence="7">The sequence shown here is derived from an EMBL/GenBank/DDBJ whole genome shotgun (WGS) entry which is preliminary data.</text>
</comment>
<keyword evidence="5 7" id="KW-0067">ATP-binding</keyword>
<dbReference type="SUPFAM" id="SSF52540">
    <property type="entry name" value="P-loop containing nucleoside triphosphate hydrolases"/>
    <property type="match status" value="1"/>
</dbReference>
<dbReference type="GO" id="GO:0051301">
    <property type="term" value="P:cell division"/>
    <property type="evidence" value="ECO:0007669"/>
    <property type="project" value="UniProtKB-KW"/>
</dbReference>
<dbReference type="PROSITE" id="PS00211">
    <property type="entry name" value="ABC_TRANSPORTER_1"/>
    <property type="match status" value="1"/>
</dbReference>
<sequence>MINFYSVQKDYGSHFALNRVNIRINKGQFCFLCGPSGAGKTTIINLILGVEMPTQGSVVVNQRNVAMLKGNKLAEHRRDVGVVFQDYRLIERMNVHENIALALRINNIRSRREIDRRIEAVCALLGLHKHIYAPACQLSGGEKQRVAIARAIIHNPPVIVADEPTGNLDMKQSIDIFRIFRKICDMGTTVFFATHDEHLVQGSNIPVYRISHGAVTYDVSP</sequence>
<keyword evidence="4" id="KW-0547">Nucleotide-binding</keyword>
<dbReference type="GO" id="GO:0022857">
    <property type="term" value="F:transmembrane transporter activity"/>
    <property type="evidence" value="ECO:0007669"/>
    <property type="project" value="TreeGrafter"/>
</dbReference>
<evidence type="ECO:0000256" key="4">
    <source>
        <dbReference type="ARBA" id="ARBA00022741"/>
    </source>
</evidence>
<organism evidence="7 8">
    <name type="scientific">Desulfurispira natronophila</name>
    <dbReference type="NCBI Taxonomy" id="682562"/>
    <lineage>
        <taxon>Bacteria</taxon>
        <taxon>Pseudomonadati</taxon>
        <taxon>Chrysiogenota</taxon>
        <taxon>Chrysiogenia</taxon>
        <taxon>Chrysiogenales</taxon>
        <taxon>Chrysiogenaceae</taxon>
        <taxon>Desulfurispira</taxon>
    </lineage>
</organism>
<evidence type="ECO:0000256" key="1">
    <source>
        <dbReference type="ARBA" id="ARBA00002579"/>
    </source>
</evidence>
<proteinExistence type="inferred from homology"/>
<evidence type="ECO:0000313" key="8">
    <source>
        <dbReference type="Proteomes" id="UP000528322"/>
    </source>
</evidence>
<dbReference type="GO" id="GO:0005886">
    <property type="term" value="C:plasma membrane"/>
    <property type="evidence" value="ECO:0007669"/>
    <property type="project" value="TreeGrafter"/>
</dbReference>
<dbReference type="PANTHER" id="PTHR24220:SF470">
    <property type="entry name" value="CELL DIVISION ATP-BINDING PROTEIN FTSE"/>
    <property type="match status" value="1"/>
</dbReference>
<keyword evidence="7" id="KW-0132">Cell division</keyword>